<dbReference type="Proteomes" id="UP000002051">
    <property type="component" value="Chromosome 3"/>
</dbReference>
<reference evidence="1 4" key="2">
    <citation type="journal article" date="2014" name="BMC Genomics">
        <title>An improved genome release (version Mt4.0) for the model legume Medicago truncatula.</title>
        <authorList>
            <person name="Tang H."/>
            <person name="Krishnakumar V."/>
            <person name="Bidwell S."/>
            <person name="Rosen B."/>
            <person name="Chan A."/>
            <person name="Zhou S."/>
            <person name="Gentzbittel L."/>
            <person name="Childs K.L."/>
            <person name="Yandell M."/>
            <person name="Gundlach H."/>
            <person name="Mayer K.F."/>
            <person name="Schwartz D.C."/>
            <person name="Town C.D."/>
        </authorList>
    </citation>
    <scope>GENOME REANNOTATION</scope>
    <source>
        <strain evidence="1">A17</strain>
        <strain evidence="3 4">cv. Jemalong A17</strain>
    </source>
</reference>
<dbReference type="AlphaFoldDB" id="A0A072V029"/>
<accession>A0A072V029</accession>
<organism evidence="1 4">
    <name type="scientific">Medicago truncatula</name>
    <name type="common">Barrel medic</name>
    <name type="synonym">Medicago tribuloides</name>
    <dbReference type="NCBI Taxonomy" id="3880"/>
    <lineage>
        <taxon>Eukaryota</taxon>
        <taxon>Viridiplantae</taxon>
        <taxon>Streptophyta</taxon>
        <taxon>Embryophyta</taxon>
        <taxon>Tracheophyta</taxon>
        <taxon>Spermatophyta</taxon>
        <taxon>Magnoliopsida</taxon>
        <taxon>eudicotyledons</taxon>
        <taxon>Gunneridae</taxon>
        <taxon>Pentapetalae</taxon>
        <taxon>rosids</taxon>
        <taxon>fabids</taxon>
        <taxon>Fabales</taxon>
        <taxon>Fabaceae</taxon>
        <taxon>Papilionoideae</taxon>
        <taxon>50 kb inversion clade</taxon>
        <taxon>NPAAA clade</taxon>
        <taxon>Hologalegina</taxon>
        <taxon>IRL clade</taxon>
        <taxon>Trifolieae</taxon>
        <taxon>Medicago</taxon>
    </lineage>
</organism>
<gene>
    <name evidence="1" type="ordered locus">MTR_3g068120</name>
    <name evidence="2" type="ORF">MtrunA17_Chr3g0112201</name>
</gene>
<evidence type="ECO:0000313" key="4">
    <source>
        <dbReference type="Proteomes" id="UP000002051"/>
    </source>
</evidence>
<dbReference type="EnsemblPlants" id="KEH34743">
    <property type="protein sequence ID" value="KEH34743"/>
    <property type="gene ID" value="MTR_3g068120"/>
</dbReference>
<dbReference type="EMBL" id="CM001219">
    <property type="protein sequence ID" value="KEH34743.1"/>
    <property type="molecule type" value="Genomic_DNA"/>
</dbReference>
<evidence type="ECO:0000313" key="2">
    <source>
        <dbReference type="EMBL" id="RHN68280.1"/>
    </source>
</evidence>
<name>A0A072V029_MEDTR</name>
<protein>
    <submittedName>
        <fullName evidence="1 3">Uncharacterized protein</fullName>
    </submittedName>
</protein>
<evidence type="ECO:0000313" key="1">
    <source>
        <dbReference type="EMBL" id="KEH34743.1"/>
    </source>
</evidence>
<evidence type="ECO:0000313" key="3">
    <source>
        <dbReference type="EnsemblPlants" id="KEH34743"/>
    </source>
</evidence>
<proteinExistence type="predicted"/>
<dbReference type="HOGENOM" id="CLU_2041514_0_0_1"/>
<reference evidence="3" key="3">
    <citation type="submission" date="2015-04" db="UniProtKB">
        <authorList>
            <consortium name="EnsemblPlants"/>
        </authorList>
    </citation>
    <scope>IDENTIFICATION</scope>
    <source>
        <strain evidence="3">cv. Jemalong A17</strain>
    </source>
</reference>
<sequence>MEGQFCKISYSSHQLGSDILRKQNSHLVQSSFRNHSPSYRVLVQDNWGNVLTSNDLLCCLKPNSVETTNIRIVARQFGLVHHVSLGYRAGNEPNQLEYSSELDSKMNSLNLVHEPNELNLS</sequence>
<reference evidence="5" key="4">
    <citation type="journal article" date="2018" name="Nat. Plants">
        <title>Whole-genome landscape of Medicago truncatula symbiotic genes.</title>
        <authorList>
            <person name="Pecrix Y."/>
            <person name="Staton S.E."/>
            <person name="Sallet E."/>
            <person name="Lelandais-Briere C."/>
            <person name="Moreau S."/>
            <person name="Carrere S."/>
            <person name="Blein T."/>
            <person name="Jardinaud M.F."/>
            <person name="Latrasse D."/>
            <person name="Zouine M."/>
            <person name="Zahm M."/>
            <person name="Kreplak J."/>
            <person name="Mayjonade B."/>
            <person name="Satge C."/>
            <person name="Perez M."/>
            <person name="Cauet S."/>
            <person name="Marande W."/>
            <person name="Chantry-Darmon C."/>
            <person name="Lopez-Roques C."/>
            <person name="Bouchez O."/>
            <person name="Berard A."/>
            <person name="Debelle F."/>
            <person name="Munos S."/>
            <person name="Bendahmane A."/>
            <person name="Berges H."/>
            <person name="Niebel A."/>
            <person name="Buitink J."/>
            <person name="Frugier F."/>
            <person name="Benhamed M."/>
            <person name="Crespi M."/>
            <person name="Gouzy J."/>
            <person name="Gamas P."/>
        </authorList>
    </citation>
    <scope>NUCLEOTIDE SEQUENCE [LARGE SCALE GENOMIC DNA]</scope>
    <source>
        <strain evidence="5">cv. Jemalong A17</strain>
    </source>
</reference>
<dbReference type="Proteomes" id="UP000265566">
    <property type="component" value="Chromosome 3"/>
</dbReference>
<keyword evidence="4" id="KW-1185">Reference proteome</keyword>
<reference evidence="1 4" key="1">
    <citation type="journal article" date="2011" name="Nature">
        <title>The Medicago genome provides insight into the evolution of rhizobial symbioses.</title>
        <authorList>
            <person name="Young N.D."/>
            <person name="Debelle F."/>
            <person name="Oldroyd G.E."/>
            <person name="Geurts R."/>
            <person name="Cannon S.B."/>
            <person name="Udvardi M.K."/>
            <person name="Benedito V.A."/>
            <person name="Mayer K.F."/>
            <person name="Gouzy J."/>
            <person name="Schoof H."/>
            <person name="Van de Peer Y."/>
            <person name="Proost S."/>
            <person name="Cook D.R."/>
            <person name="Meyers B.C."/>
            <person name="Spannagl M."/>
            <person name="Cheung F."/>
            <person name="De Mita S."/>
            <person name="Krishnakumar V."/>
            <person name="Gundlach H."/>
            <person name="Zhou S."/>
            <person name="Mudge J."/>
            <person name="Bharti A.K."/>
            <person name="Murray J.D."/>
            <person name="Naoumkina M.A."/>
            <person name="Rosen B."/>
            <person name="Silverstein K.A."/>
            <person name="Tang H."/>
            <person name="Rombauts S."/>
            <person name="Zhao P.X."/>
            <person name="Zhou P."/>
            <person name="Barbe V."/>
            <person name="Bardou P."/>
            <person name="Bechner M."/>
            <person name="Bellec A."/>
            <person name="Berger A."/>
            <person name="Berges H."/>
            <person name="Bidwell S."/>
            <person name="Bisseling T."/>
            <person name="Choisne N."/>
            <person name="Couloux A."/>
            <person name="Denny R."/>
            <person name="Deshpande S."/>
            <person name="Dai X."/>
            <person name="Doyle J.J."/>
            <person name="Dudez A.M."/>
            <person name="Farmer A.D."/>
            <person name="Fouteau S."/>
            <person name="Franken C."/>
            <person name="Gibelin C."/>
            <person name="Gish J."/>
            <person name="Goldstein S."/>
            <person name="Gonzalez A.J."/>
            <person name="Green P.J."/>
            <person name="Hallab A."/>
            <person name="Hartog M."/>
            <person name="Hua A."/>
            <person name="Humphray S.J."/>
            <person name="Jeong D.H."/>
            <person name="Jing Y."/>
            <person name="Jocker A."/>
            <person name="Kenton S.M."/>
            <person name="Kim D.J."/>
            <person name="Klee K."/>
            <person name="Lai H."/>
            <person name="Lang C."/>
            <person name="Lin S."/>
            <person name="Macmil S.L."/>
            <person name="Magdelenat G."/>
            <person name="Matthews L."/>
            <person name="McCorrison J."/>
            <person name="Monaghan E.L."/>
            <person name="Mun J.H."/>
            <person name="Najar F.Z."/>
            <person name="Nicholson C."/>
            <person name="Noirot C."/>
            <person name="O'Bleness M."/>
            <person name="Paule C.R."/>
            <person name="Poulain J."/>
            <person name="Prion F."/>
            <person name="Qin B."/>
            <person name="Qu C."/>
            <person name="Retzel E.F."/>
            <person name="Riddle C."/>
            <person name="Sallet E."/>
            <person name="Samain S."/>
            <person name="Samson N."/>
            <person name="Sanders I."/>
            <person name="Saurat O."/>
            <person name="Scarpelli C."/>
            <person name="Schiex T."/>
            <person name="Segurens B."/>
            <person name="Severin A.J."/>
            <person name="Sherrier D.J."/>
            <person name="Shi R."/>
            <person name="Sims S."/>
            <person name="Singer S.R."/>
            <person name="Sinharoy S."/>
            <person name="Sterck L."/>
            <person name="Viollet A."/>
            <person name="Wang B.B."/>
            <person name="Wang K."/>
            <person name="Wang M."/>
            <person name="Wang X."/>
            <person name="Warfsmann J."/>
            <person name="Weissenbach J."/>
            <person name="White D.D."/>
            <person name="White J.D."/>
            <person name="Wiley G.B."/>
            <person name="Wincker P."/>
            <person name="Xing Y."/>
            <person name="Yang L."/>
            <person name="Yao Z."/>
            <person name="Ying F."/>
            <person name="Zhai J."/>
            <person name="Zhou L."/>
            <person name="Zuber A."/>
            <person name="Denarie J."/>
            <person name="Dixon R.A."/>
            <person name="May G.D."/>
            <person name="Schwartz D.C."/>
            <person name="Rogers J."/>
            <person name="Quetier F."/>
            <person name="Town C.D."/>
            <person name="Roe B.A."/>
        </authorList>
    </citation>
    <scope>NUCLEOTIDE SEQUENCE [LARGE SCALE GENOMIC DNA]</scope>
    <source>
        <strain evidence="1">A17</strain>
        <strain evidence="3 4">cv. Jemalong A17</strain>
    </source>
</reference>
<evidence type="ECO:0000313" key="5">
    <source>
        <dbReference type="Proteomes" id="UP000265566"/>
    </source>
</evidence>
<dbReference type="EMBL" id="PSQE01000003">
    <property type="protein sequence ID" value="RHN68280.1"/>
    <property type="molecule type" value="Genomic_DNA"/>
</dbReference>
<dbReference type="Gramene" id="rna16614">
    <property type="protein sequence ID" value="RHN68280.1"/>
    <property type="gene ID" value="gene16614"/>
</dbReference>
<reference evidence="2" key="5">
    <citation type="journal article" date="2018" name="Nat. Plants">
        <title>Whole-genome landscape of Medicago truncatula symbiotic genes.</title>
        <authorList>
            <person name="Pecrix Y."/>
            <person name="Gamas P."/>
            <person name="Carrere S."/>
        </authorList>
    </citation>
    <scope>NUCLEOTIDE SEQUENCE</scope>
    <source>
        <tissue evidence="2">Leaves</tissue>
    </source>
</reference>